<dbReference type="InterPro" id="IPR000715">
    <property type="entry name" value="Glycosyl_transferase_4"/>
</dbReference>
<keyword evidence="2" id="KW-1003">Cell membrane</keyword>
<feature type="transmembrane region" description="Helical" evidence="7">
    <location>
        <begin position="6"/>
        <end position="22"/>
    </location>
</feature>
<feature type="non-terminal residue" evidence="8">
    <location>
        <position position="136"/>
    </location>
</feature>
<dbReference type="GO" id="GO:0005886">
    <property type="term" value="C:plasma membrane"/>
    <property type="evidence" value="ECO:0007669"/>
    <property type="project" value="UniProtKB-SubCell"/>
</dbReference>
<gene>
    <name evidence="8" type="ORF">VZ95_20680</name>
</gene>
<dbReference type="Proteomes" id="UP000033774">
    <property type="component" value="Unassembled WGS sequence"/>
</dbReference>
<dbReference type="AlphaFoldDB" id="A0A0F3IIG2"/>
<proteinExistence type="predicted"/>
<evidence type="ECO:0000256" key="5">
    <source>
        <dbReference type="ARBA" id="ARBA00022989"/>
    </source>
</evidence>
<sequence length="136" mass="14659">MTMVLIQSAVALGLTVLILWLSRPLGLRLGVLDIPNNVRKFHARPTPKMGGTALAIAGLASVFLHSINADMQFPVKVGVILVACHYIIGLVDDRSDIDARLRLVLSTLATTAAFWLDPTLVALNLNFSWGINVGMV</sequence>
<keyword evidence="4 7" id="KW-0812">Transmembrane</keyword>
<dbReference type="PANTHER" id="PTHR22926:SF3">
    <property type="entry name" value="UNDECAPRENYL-PHOSPHATE ALPHA-N-ACETYLGLUCOSAMINYL 1-PHOSPHATE TRANSFERASE"/>
    <property type="match status" value="1"/>
</dbReference>
<keyword evidence="5 7" id="KW-1133">Transmembrane helix</keyword>
<evidence type="ECO:0000256" key="3">
    <source>
        <dbReference type="ARBA" id="ARBA00022679"/>
    </source>
</evidence>
<name>A0A0F3IIG2_9PROT</name>
<evidence type="ECO:0000313" key="8">
    <source>
        <dbReference type="EMBL" id="KJV06541.1"/>
    </source>
</evidence>
<evidence type="ECO:0000313" key="9">
    <source>
        <dbReference type="Proteomes" id="UP000033774"/>
    </source>
</evidence>
<dbReference type="GO" id="GO:0044038">
    <property type="term" value="P:cell wall macromolecule biosynthetic process"/>
    <property type="evidence" value="ECO:0007669"/>
    <property type="project" value="TreeGrafter"/>
</dbReference>
<keyword evidence="9" id="KW-1185">Reference proteome</keyword>
<dbReference type="EMBL" id="LAJY01000912">
    <property type="protein sequence ID" value="KJV06541.1"/>
    <property type="molecule type" value="Genomic_DNA"/>
</dbReference>
<evidence type="ECO:0008006" key="10">
    <source>
        <dbReference type="Google" id="ProtNLM"/>
    </source>
</evidence>
<evidence type="ECO:0000256" key="2">
    <source>
        <dbReference type="ARBA" id="ARBA00022475"/>
    </source>
</evidence>
<evidence type="ECO:0000256" key="4">
    <source>
        <dbReference type="ARBA" id="ARBA00022692"/>
    </source>
</evidence>
<feature type="transmembrane region" description="Helical" evidence="7">
    <location>
        <begin position="49"/>
        <end position="67"/>
    </location>
</feature>
<accession>A0A0F3IIG2</accession>
<reference evidence="8 9" key="1">
    <citation type="submission" date="2015-03" db="EMBL/GenBank/DDBJ databases">
        <title>Draft genome sequence of Elstera litoralis.</title>
        <authorList>
            <person name="Rahalkar M.C."/>
            <person name="Dhakephalkar P.K."/>
            <person name="Pore S.D."/>
            <person name="Arora P."/>
            <person name="Kapse N.G."/>
            <person name="Pandit P.S."/>
        </authorList>
    </citation>
    <scope>NUCLEOTIDE SEQUENCE [LARGE SCALE GENOMIC DNA]</scope>
    <source>
        <strain evidence="8 9">Dia-1</strain>
    </source>
</reference>
<dbReference type="GO" id="GO:0009103">
    <property type="term" value="P:lipopolysaccharide biosynthetic process"/>
    <property type="evidence" value="ECO:0007669"/>
    <property type="project" value="TreeGrafter"/>
</dbReference>
<dbReference type="PANTHER" id="PTHR22926">
    <property type="entry name" value="PHOSPHO-N-ACETYLMURAMOYL-PENTAPEPTIDE-TRANSFERASE"/>
    <property type="match status" value="1"/>
</dbReference>
<evidence type="ECO:0000256" key="1">
    <source>
        <dbReference type="ARBA" id="ARBA00004651"/>
    </source>
</evidence>
<comment type="caution">
    <text evidence="8">The sequence shown here is derived from an EMBL/GenBank/DDBJ whole genome shotgun (WGS) entry which is preliminary data.</text>
</comment>
<protein>
    <recommendedName>
        <fullName evidence="10">Glycosyl transferase</fullName>
    </recommendedName>
</protein>
<keyword evidence="6 7" id="KW-0472">Membrane</keyword>
<comment type="subcellular location">
    <subcellularLocation>
        <location evidence="1">Cell membrane</location>
        <topology evidence="1">Multi-pass membrane protein</topology>
    </subcellularLocation>
</comment>
<feature type="transmembrane region" description="Helical" evidence="7">
    <location>
        <begin position="103"/>
        <end position="125"/>
    </location>
</feature>
<feature type="transmembrane region" description="Helical" evidence="7">
    <location>
        <begin position="73"/>
        <end position="91"/>
    </location>
</feature>
<dbReference type="GO" id="GO:0071555">
    <property type="term" value="P:cell wall organization"/>
    <property type="evidence" value="ECO:0007669"/>
    <property type="project" value="TreeGrafter"/>
</dbReference>
<dbReference type="GO" id="GO:0016780">
    <property type="term" value="F:phosphotransferase activity, for other substituted phosphate groups"/>
    <property type="evidence" value="ECO:0007669"/>
    <property type="project" value="InterPro"/>
</dbReference>
<keyword evidence="3" id="KW-0808">Transferase</keyword>
<evidence type="ECO:0000256" key="7">
    <source>
        <dbReference type="SAM" id="Phobius"/>
    </source>
</evidence>
<evidence type="ECO:0000256" key="6">
    <source>
        <dbReference type="ARBA" id="ARBA00023136"/>
    </source>
</evidence>
<organism evidence="8 9">
    <name type="scientific">Elstera litoralis</name>
    <dbReference type="NCBI Taxonomy" id="552518"/>
    <lineage>
        <taxon>Bacteria</taxon>
        <taxon>Pseudomonadati</taxon>
        <taxon>Pseudomonadota</taxon>
        <taxon>Alphaproteobacteria</taxon>
        <taxon>Rhodospirillales</taxon>
        <taxon>Rhodospirillaceae</taxon>
        <taxon>Elstera</taxon>
    </lineage>
</organism>